<geneLocation type="plasmid" evidence="7">
    <name>Tros</name>
</geneLocation>
<gene>
    <name evidence="6" type="ordered locus">trd_A0560</name>
</gene>
<reference evidence="6 7" key="1">
    <citation type="journal article" date="2009" name="PLoS ONE">
        <title>Complete genome sequence of the aerobic CO-oxidizing thermophile Thermomicrobium roseum.</title>
        <authorList>
            <person name="Wu D."/>
            <person name="Raymond J."/>
            <person name="Wu M."/>
            <person name="Chatterji S."/>
            <person name="Ren Q."/>
            <person name="Graham J.E."/>
            <person name="Bryant D.A."/>
            <person name="Robb F."/>
            <person name="Colman A."/>
            <person name="Tallon L.J."/>
            <person name="Badger J.H."/>
            <person name="Madupu R."/>
            <person name="Ward N.L."/>
            <person name="Eisen J.A."/>
        </authorList>
    </citation>
    <scope>NUCLEOTIDE SEQUENCE [LARGE SCALE GENOMIC DNA]</scope>
    <source>
        <strain evidence="7">ATCC 27502 / DSM 5159 / P-2</strain>
        <plasmid evidence="6">unnamed</plasmid>
    </source>
</reference>
<organism evidence="6 7">
    <name type="scientific">Thermomicrobium roseum (strain ATCC 27502 / DSM 5159 / P-2)</name>
    <dbReference type="NCBI Taxonomy" id="309801"/>
    <lineage>
        <taxon>Bacteria</taxon>
        <taxon>Pseudomonadati</taxon>
        <taxon>Thermomicrobiota</taxon>
        <taxon>Thermomicrobia</taxon>
        <taxon>Thermomicrobiales</taxon>
        <taxon>Thermomicrobiaceae</taxon>
        <taxon>Thermomicrobium</taxon>
    </lineage>
</organism>
<sequence>MLANGGLAALFAALHLMSKQRSDWSLPFLGAIASAAADTWATEIGMLSAHPPRSLRTGRPVPPGTSGAVSLLGLLGMVAGASFVALLAPRGTPRLPIAVAGCLGALADSLLGATLQARYSCSICQRSLEQPAHPPCPGPAQRVSGFPGVTNDAVNALATLVGAALASRLGHWTRRMSASRGS</sequence>
<proteinExistence type="inferred from homology"/>
<dbReference type="HOGENOM" id="CLU_036918_3_0_0"/>
<accession>B9L445</accession>
<dbReference type="AlphaFoldDB" id="B9L445"/>
<comment type="subcellular location">
    <subcellularLocation>
        <location evidence="1">Membrane</location>
        <topology evidence="1">Multi-pass membrane protein</topology>
    </subcellularLocation>
</comment>
<dbReference type="OrthoDB" id="9808500at2"/>
<evidence type="ECO:0000256" key="1">
    <source>
        <dbReference type="ARBA" id="ARBA00004141"/>
    </source>
</evidence>
<keyword evidence="6" id="KW-0614">Plasmid</keyword>
<keyword evidence="3" id="KW-0812">Transmembrane</keyword>
<keyword evidence="5" id="KW-0472">Membrane</keyword>
<dbReference type="Proteomes" id="UP000000447">
    <property type="component" value="Plasmid unnamed"/>
</dbReference>
<dbReference type="PANTHER" id="PTHR13353:SF5">
    <property type="entry name" value="TRANSMEMBRANE PROTEIN 19"/>
    <property type="match status" value="1"/>
</dbReference>
<protein>
    <submittedName>
        <fullName evidence="6">Membrane protein</fullName>
    </submittedName>
</protein>
<evidence type="ECO:0000313" key="7">
    <source>
        <dbReference type="Proteomes" id="UP000000447"/>
    </source>
</evidence>
<dbReference type="KEGG" id="tro:trd_A0560"/>
<dbReference type="InterPro" id="IPR002794">
    <property type="entry name" value="DUF92_TMEM19"/>
</dbReference>
<evidence type="ECO:0000256" key="5">
    <source>
        <dbReference type="ARBA" id="ARBA00023136"/>
    </source>
</evidence>
<comment type="similarity">
    <text evidence="2">Belongs to the TMEM19 family.</text>
</comment>
<dbReference type="eggNOG" id="COG1836">
    <property type="taxonomic scope" value="Bacteria"/>
</dbReference>
<keyword evidence="4" id="KW-1133">Transmembrane helix</keyword>
<evidence type="ECO:0000256" key="2">
    <source>
        <dbReference type="ARBA" id="ARBA00009012"/>
    </source>
</evidence>
<name>B9L445_THERP</name>
<dbReference type="Pfam" id="PF01940">
    <property type="entry name" value="DUF92"/>
    <property type="match status" value="1"/>
</dbReference>
<keyword evidence="7" id="KW-1185">Reference proteome</keyword>
<evidence type="ECO:0000256" key="3">
    <source>
        <dbReference type="ARBA" id="ARBA00022692"/>
    </source>
</evidence>
<evidence type="ECO:0000256" key="4">
    <source>
        <dbReference type="ARBA" id="ARBA00022989"/>
    </source>
</evidence>
<evidence type="ECO:0000313" key="6">
    <source>
        <dbReference type="EMBL" id="ACM06762.1"/>
    </source>
</evidence>
<dbReference type="EMBL" id="CP001276">
    <property type="protein sequence ID" value="ACM06762.1"/>
    <property type="molecule type" value="Genomic_DNA"/>
</dbReference>
<dbReference type="GO" id="GO:0016020">
    <property type="term" value="C:membrane"/>
    <property type="evidence" value="ECO:0007669"/>
    <property type="project" value="UniProtKB-SubCell"/>
</dbReference>
<dbReference type="PANTHER" id="PTHR13353">
    <property type="entry name" value="TRANSMEMBRANE PROTEIN 19"/>
    <property type="match status" value="1"/>
</dbReference>